<dbReference type="Proteomes" id="UP000232323">
    <property type="component" value="Unassembled WGS sequence"/>
</dbReference>
<evidence type="ECO:0000313" key="2">
    <source>
        <dbReference type="EMBL" id="GAX78582.1"/>
    </source>
</evidence>
<feature type="region of interest" description="Disordered" evidence="1">
    <location>
        <begin position="376"/>
        <end position="396"/>
    </location>
</feature>
<dbReference type="OrthoDB" id="2157380at2759"/>
<dbReference type="GO" id="GO:0005737">
    <property type="term" value="C:cytoplasm"/>
    <property type="evidence" value="ECO:0007669"/>
    <property type="project" value="TreeGrafter"/>
</dbReference>
<dbReference type="PANTHER" id="PTHR21439">
    <property type="entry name" value="OXIDORED-NITRO DOMAIN-CONTAINING PROTEIN"/>
    <property type="match status" value="1"/>
</dbReference>
<sequence>MSLLAMPLIVVNLGCEMLYILDQRLKAQSIPEDKSCRVLQDVVRSMFDTEYAEKLFSPQEVYSLASTRKIFEKLAHSSIMRLSESSMDKLFDLMAMGVKYQLQCSQRLSQMLEVTQLHLRTITSMMTAILDSHIVSLITNIESLMQKTYGSMTIGQLYLVRQTLQRFFLDKRVKVSLFLQEGIQSSSGRLVLPSPIDASVGTVTTYSSTGSVDTQIKVKLKAQQVDPNEFFLHPVQLGSNLYNKEDRAPVVPPPRQLDTVAPTGSSSSGGGGAMPEPSHLSFARSSGAAAFAEEVLEKGGKHARSELDLLAALLIKPGKATAQAGDNFKLNLFGDDEGIGQGNDGKPAVLQFGSHGKNESYKQQAGLVGVMKSMNLNQGPETGGPDSLLDLMDGAS</sequence>
<name>A0A250X6S0_9CHLO</name>
<evidence type="ECO:0000256" key="1">
    <source>
        <dbReference type="SAM" id="MobiDB-lite"/>
    </source>
</evidence>
<evidence type="ECO:0000313" key="3">
    <source>
        <dbReference type="Proteomes" id="UP000232323"/>
    </source>
</evidence>
<protein>
    <submittedName>
        <fullName evidence="2">Uncharacterized protein</fullName>
    </submittedName>
</protein>
<dbReference type="STRING" id="1157962.A0A250X6S0"/>
<accession>A0A250X6S0</accession>
<dbReference type="Pfam" id="PF10188">
    <property type="entry name" value="Oscp1"/>
    <property type="match status" value="1"/>
</dbReference>
<reference evidence="2 3" key="1">
    <citation type="submission" date="2017-08" db="EMBL/GenBank/DDBJ databases">
        <title>Acidophilic green algal genome provides insights into adaptation to an acidic environment.</title>
        <authorList>
            <person name="Hirooka S."/>
            <person name="Hirose Y."/>
            <person name="Kanesaki Y."/>
            <person name="Higuchi S."/>
            <person name="Fujiwara T."/>
            <person name="Onuma R."/>
            <person name="Era A."/>
            <person name="Ohbayashi R."/>
            <person name="Uzuka A."/>
            <person name="Nozaki H."/>
            <person name="Yoshikawa H."/>
            <person name="Miyagishima S.Y."/>
        </authorList>
    </citation>
    <scope>NUCLEOTIDE SEQUENCE [LARGE SCALE GENOMIC DNA]</scope>
    <source>
        <strain evidence="2 3">NIES-2499</strain>
    </source>
</reference>
<dbReference type="EMBL" id="BEGY01000033">
    <property type="protein sequence ID" value="GAX78582.1"/>
    <property type="molecule type" value="Genomic_DNA"/>
</dbReference>
<dbReference type="InterPro" id="IPR019332">
    <property type="entry name" value="OSCP1"/>
</dbReference>
<feature type="region of interest" description="Disordered" evidence="1">
    <location>
        <begin position="250"/>
        <end position="280"/>
    </location>
</feature>
<proteinExistence type="predicted"/>
<gene>
    <name evidence="2" type="ORF">CEUSTIGMA_g6021.t1</name>
</gene>
<organism evidence="2 3">
    <name type="scientific">Chlamydomonas eustigma</name>
    <dbReference type="NCBI Taxonomy" id="1157962"/>
    <lineage>
        <taxon>Eukaryota</taxon>
        <taxon>Viridiplantae</taxon>
        <taxon>Chlorophyta</taxon>
        <taxon>core chlorophytes</taxon>
        <taxon>Chlorophyceae</taxon>
        <taxon>CS clade</taxon>
        <taxon>Chlamydomonadales</taxon>
        <taxon>Chlamydomonadaceae</taxon>
        <taxon>Chlamydomonas</taxon>
    </lineage>
</organism>
<comment type="caution">
    <text evidence="2">The sequence shown here is derived from an EMBL/GenBank/DDBJ whole genome shotgun (WGS) entry which is preliminary data.</text>
</comment>
<dbReference type="GO" id="GO:0005886">
    <property type="term" value="C:plasma membrane"/>
    <property type="evidence" value="ECO:0007669"/>
    <property type="project" value="TreeGrafter"/>
</dbReference>
<dbReference type="PANTHER" id="PTHR21439:SF0">
    <property type="entry name" value="PROTEIN OSCP1"/>
    <property type="match status" value="1"/>
</dbReference>
<dbReference type="AlphaFoldDB" id="A0A250X6S0"/>
<keyword evidence="3" id="KW-1185">Reference proteome</keyword>